<name>A0A9W6YE09_9STRA</name>
<evidence type="ECO:0000313" key="6">
    <source>
        <dbReference type="Proteomes" id="UP001165121"/>
    </source>
</evidence>
<keyword evidence="4" id="KW-0472">Membrane</keyword>
<feature type="compositionally biased region" description="Basic and acidic residues" evidence="3">
    <location>
        <begin position="141"/>
        <end position="169"/>
    </location>
</feature>
<keyword evidence="2" id="KW-0802">TPR repeat</keyword>
<reference evidence="5" key="1">
    <citation type="submission" date="2023-04" db="EMBL/GenBank/DDBJ databases">
        <title>Phytophthora fragariaefolia NBRC 109709.</title>
        <authorList>
            <person name="Ichikawa N."/>
            <person name="Sato H."/>
            <person name="Tonouchi N."/>
        </authorList>
    </citation>
    <scope>NUCLEOTIDE SEQUENCE</scope>
    <source>
        <strain evidence="5">NBRC 109709</strain>
    </source>
</reference>
<feature type="region of interest" description="Disordered" evidence="3">
    <location>
        <begin position="1"/>
        <end position="21"/>
    </location>
</feature>
<dbReference type="AlphaFoldDB" id="A0A9W6YE09"/>
<keyword evidence="1" id="KW-0677">Repeat</keyword>
<organism evidence="5 6">
    <name type="scientific">Phytophthora fragariaefolia</name>
    <dbReference type="NCBI Taxonomy" id="1490495"/>
    <lineage>
        <taxon>Eukaryota</taxon>
        <taxon>Sar</taxon>
        <taxon>Stramenopiles</taxon>
        <taxon>Oomycota</taxon>
        <taxon>Peronosporomycetes</taxon>
        <taxon>Peronosporales</taxon>
        <taxon>Peronosporaceae</taxon>
        <taxon>Phytophthora</taxon>
    </lineage>
</organism>
<evidence type="ECO:0000256" key="4">
    <source>
        <dbReference type="SAM" id="Phobius"/>
    </source>
</evidence>
<comment type="caution">
    <text evidence="5">The sequence shown here is derived from an EMBL/GenBank/DDBJ whole genome shotgun (WGS) entry which is preliminary data.</text>
</comment>
<sequence length="208" mass="22735">MATPEDAAASALAADAASMPDAPLDVDQETKTLMHDVSQSAPRNSLWSSSYSRTKPVDTCSLIFNIGLCKNDELLAKVVENANLALEIDPDNDKALYRGGKALLLTGDVDGAKEKLIKAAKHRPTDRNIREIMATLKQKLEEQKKDEKERWGGRLLDEKDTTGESKDAGKSQQQQKLVKKPSESNALWMFAIVLIGIALALGQLSFVE</sequence>
<protein>
    <submittedName>
        <fullName evidence="5">Unnamed protein product</fullName>
    </submittedName>
</protein>
<keyword evidence="4" id="KW-1133">Transmembrane helix</keyword>
<dbReference type="PANTHER" id="PTHR11242">
    <property type="entry name" value="ARYL HYDROCARBON RECEPTOR INTERACTING PROTEIN RELATED"/>
    <property type="match status" value="1"/>
</dbReference>
<proteinExistence type="predicted"/>
<evidence type="ECO:0000313" key="5">
    <source>
        <dbReference type="EMBL" id="GMF59643.1"/>
    </source>
</evidence>
<keyword evidence="6" id="KW-1185">Reference proteome</keyword>
<dbReference type="InterPro" id="IPR039663">
    <property type="entry name" value="AIP/AIPL1/TTC9"/>
</dbReference>
<evidence type="ECO:0000256" key="1">
    <source>
        <dbReference type="ARBA" id="ARBA00022737"/>
    </source>
</evidence>
<feature type="transmembrane region" description="Helical" evidence="4">
    <location>
        <begin position="186"/>
        <end position="206"/>
    </location>
</feature>
<gene>
    <name evidence="5" type="ORF">Pfra01_002581400</name>
</gene>
<evidence type="ECO:0000256" key="2">
    <source>
        <dbReference type="ARBA" id="ARBA00022803"/>
    </source>
</evidence>
<evidence type="ECO:0000256" key="3">
    <source>
        <dbReference type="SAM" id="MobiDB-lite"/>
    </source>
</evidence>
<dbReference type="EMBL" id="BSXT01005079">
    <property type="protein sequence ID" value="GMF59643.1"/>
    <property type="molecule type" value="Genomic_DNA"/>
</dbReference>
<dbReference type="OrthoDB" id="433738at2759"/>
<feature type="region of interest" description="Disordered" evidence="3">
    <location>
        <begin position="141"/>
        <end position="178"/>
    </location>
</feature>
<dbReference type="Proteomes" id="UP001165121">
    <property type="component" value="Unassembled WGS sequence"/>
</dbReference>
<keyword evidence="4" id="KW-0812">Transmembrane</keyword>
<dbReference type="PANTHER" id="PTHR11242:SF0">
    <property type="entry name" value="TPR_REGION DOMAIN-CONTAINING PROTEIN"/>
    <property type="match status" value="1"/>
</dbReference>
<accession>A0A9W6YE09</accession>
<dbReference type="SUPFAM" id="SSF48452">
    <property type="entry name" value="TPR-like"/>
    <property type="match status" value="1"/>
</dbReference>
<dbReference type="InterPro" id="IPR011990">
    <property type="entry name" value="TPR-like_helical_dom_sf"/>
</dbReference>
<dbReference type="Gene3D" id="1.25.40.10">
    <property type="entry name" value="Tetratricopeptide repeat domain"/>
    <property type="match status" value="1"/>
</dbReference>